<dbReference type="Gene3D" id="1.25.50.10">
    <property type="entry name" value="Peptidase M1, alanyl aminopeptidase, C-terminal domain"/>
    <property type="match status" value="1"/>
</dbReference>
<name>A0A9D3VZ16_9ROSI</name>
<gene>
    <name evidence="2" type="ORF">J1N35_009974</name>
</gene>
<dbReference type="OrthoDB" id="10031169at2759"/>
<keyword evidence="3" id="KW-1185">Reference proteome</keyword>
<protein>
    <recommendedName>
        <fullName evidence="1">Peptidase M1 alanyl aminopeptidase C-terminal domain-containing protein</fullName>
    </recommendedName>
</protein>
<evidence type="ECO:0000313" key="3">
    <source>
        <dbReference type="Proteomes" id="UP000828251"/>
    </source>
</evidence>
<feature type="domain" description="Peptidase M1 alanyl aminopeptidase C-terminal" evidence="1">
    <location>
        <begin position="2"/>
        <end position="49"/>
    </location>
</feature>
<dbReference type="EMBL" id="JAIQCV010000004">
    <property type="protein sequence ID" value="KAH1106206.1"/>
    <property type="molecule type" value="Genomic_DNA"/>
</dbReference>
<dbReference type="InterPro" id="IPR037144">
    <property type="entry name" value="Peptidase_M1_pepN_C_sf"/>
</dbReference>
<reference evidence="2 3" key="1">
    <citation type="journal article" date="2021" name="Plant Biotechnol. J.">
        <title>Multi-omics assisted identification of the key and species-specific regulatory components of drought-tolerant mechanisms in Gossypium stocksii.</title>
        <authorList>
            <person name="Yu D."/>
            <person name="Ke L."/>
            <person name="Zhang D."/>
            <person name="Wu Y."/>
            <person name="Sun Y."/>
            <person name="Mei J."/>
            <person name="Sun J."/>
            <person name="Sun Y."/>
        </authorList>
    </citation>
    <scope>NUCLEOTIDE SEQUENCE [LARGE SCALE GENOMIC DNA]</scope>
    <source>
        <strain evidence="3">cv. E1</strain>
        <tissue evidence="2">Leaf</tissue>
    </source>
</reference>
<dbReference type="InterPro" id="IPR024601">
    <property type="entry name" value="Peptidase_M1_pepN_C"/>
</dbReference>
<sequence>MDMMEVADPDAVHVVRTFIRKEIASQLKSEFLNTVKNNSSLDKLVFNHPKMA</sequence>
<dbReference type="GO" id="GO:0009507">
    <property type="term" value="C:chloroplast"/>
    <property type="evidence" value="ECO:0007669"/>
    <property type="project" value="TreeGrafter"/>
</dbReference>
<accession>A0A9D3VZ16</accession>
<dbReference type="GO" id="GO:0008270">
    <property type="term" value="F:zinc ion binding"/>
    <property type="evidence" value="ECO:0007669"/>
    <property type="project" value="InterPro"/>
</dbReference>
<dbReference type="PANTHER" id="PTHR46322:SF1">
    <property type="entry name" value="PUROMYCIN-SENSITIVE AMINOPEPTIDASE"/>
    <property type="match status" value="1"/>
</dbReference>
<proteinExistence type="predicted"/>
<evidence type="ECO:0000313" key="2">
    <source>
        <dbReference type="EMBL" id="KAH1106206.1"/>
    </source>
</evidence>
<dbReference type="AlphaFoldDB" id="A0A9D3VZ16"/>
<organism evidence="2 3">
    <name type="scientific">Gossypium stocksii</name>
    <dbReference type="NCBI Taxonomy" id="47602"/>
    <lineage>
        <taxon>Eukaryota</taxon>
        <taxon>Viridiplantae</taxon>
        <taxon>Streptophyta</taxon>
        <taxon>Embryophyta</taxon>
        <taxon>Tracheophyta</taxon>
        <taxon>Spermatophyta</taxon>
        <taxon>Magnoliopsida</taxon>
        <taxon>eudicotyledons</taxon>
        <taxon>Gunneridae</taxon>
        <taxon>Pentapetalae</taxon>
        <taxon>rosids</taxon>
        <taxon>malvids</taxon>
        <taxon>Malvales</taxon>
        <taxon>Malvaceae</taxon>
        <taxon>Malvoideae</taxon>
        <taxon>Gossypium</taxon>
    </lineage>
</organism>
<evidence type="ECO:0000259" key="1">
    <source>
        <dbReference type="Pfam" id="PF17432"/>
    </source>
</evidence>
<dbReference type="Proteomes" id="UP000828251">
    <property type="component" value="Unassembled WGS sequence"/>
</dbReference>
<dbReference type="InterPro" id="IPR012779">
    <property type="entry name" value="Peptidase_M1_pepN"/>
</dbReference>
<comment type="caution">
    <text evidence="2">The sequence shown here is derived from an EMBL/GenBank/DDBJ whole genome shotgun (WGS) entry which is preliminary data.</text>
</comment>
<dbReference type="Pfam" id="PF17432">
    <property type="entry name" value="DUF3458_C"/>
    <property type="match status" value="1"/>
</dbReference>
<dbReference type="PANTHER" id="PTHR46322">
    <property type="entry name" value="PUROMYCIN-SENSITIVE AMINOPEPTIDASE"/>
    <property type="match status" value="1"/>
</dbReference>